<evidence type="ECO:0000313" key="7">
    <source>
        <dbReference type="Proteomes" id="UP000031843"/>
    </source>
</evidence>
<reference evidence="6 7" key="1">
    <citation type="journal article" date="2015" name="Genome Announc.">
        <title>Complete Genome Sequence of Cupriavidus basilensis 4G11, Isolated from the Oak Ridge Field Research Center Site.</title>
        <authorList>
            <person name="Ray J."/>
            <person name="Waters R.J."/>
            <person name="Skerker J.M."/>
            <person name="Kuehl J.V."/>
            <person name="Price M.N."/>
            <person name="Huang J."/>
            <person name="Chakraborty R."/>
            <person name="Arkin A.P."/>
            <person name="Deutschbauer A."/>
        </authorList>
    </citation>
    <scope>NUCLEOTIDE SEQUENCE [LARGE SCALE GENOMIC DNA]</scope>
    <source>
        <strain evidence="6">4G11</strain>
    </source>
</reference>
<organism evidence="6 7">
    <name type="scientific">Cupriavidus basilensis</name>
    <dbReference type="NCBI Taxonomy" id="68895"/>
    <lineage>
        <taxon>Bacteria</taxon>
        <taxon>Pseudomonadati</taxon>
        <taxon>Pseudomonadota</taxon>
        <taxon>Betaproteobacteria</taxon>
        <taxon>Burkholderiales</taxon>
        <taxon>Burkholderiaceae</taxon>
        <taxon>Cupriavidus</taxon>
    </lineage>
</organism>
<gene>
    <name evidence="6" type="ORF">RR42_s1645</name>
</gene>
<dbReference type="Gene3D" id="2.40.10.220">
    <property type="entry name" value="predicted glycosyltransferase like domains"/>
    <property type="match status" value="1"/>
</dbReference>
<evidence type="ECO:0000256" key="2">
    <source>
        <dbReference type="ARBA" id="ARBA00022741"/>
    </source>
</evidence>
<feature type="domain" description="Type III secretion system flagellar brake protein YcgR PilZN" evidence="5">
    <location>
        <begin position="23"/>
        <end position="125"/>
    </location>
</feature>
<keyword evidence="2" id="KW-0547">Nucleotide-binding</keyword>
<dbReference type="SUPFAM" id="SSF141371">
    <property type="entry name" value="PilZ domain-like"/>
    <property type="match status" value="1"/>
</dbReference>
<dbReference type="InterPro" id="IPR009875">
    <property type="entry name" value="PilZ_domain"/>
</dbReference>
<accession>A0A0C4YJM4</accession>
<evidence type="ECO:0000313" key="6">
    <source>
        <dbReference type="EMBL" id="AJG23233.1"/>
    </source>
</evidence>
<protein>
    <submittedName>
        <fullName evidence="6">Inner membrane protein</fullName>
    </submittedName>
</protein>
<dbReference type="Proteomes" id="UP000031843">
    <property type="component" value="Chromosome secondary"/>
</dbReference>
<dbReference type="Gene3D" id="2.30.110.10">
    <property type="entry name" value="Electron Transport, Fmn-binding Protein, Chain A"/>
    <property type="match status" value="1"/>
</dbReference>
<keyword evidence="3" id="KW-0975">Bacterial flagellum</keyword>
<evidence type="ECO:0000256" key="3">
    <source>
        <dbReference type="ARBA" id="ARBA00023143"/>
    </source>
</evidence>
<keyword evidence="7" id="KW-1185">Reference proteome</keyword>
<dbReference type="RefSeq" id="WP_063778465.1">
    <property type="nucleotide sequence ID" value="NZ_CP010537.1"/>
</dbReference>
<dbReference type="AlphaFoldDB" id="A0A0C4YJM4"/>
<dbReference type="InterPro" id="IPR009926">
    <property type="entry name" value="T3SS_YcgR_PilZN"/>
</dbReference>
<sequence length="248" mass="27357">MASAAIGTSLPFPLAANGDVERISDPDQVLEILQDLVRKRIRLHLHPAQQCRVASSFLFIDPSKGTCVLAWCRNGVELEAILNASDMAASASMGDITFQFRIASAAVTRFDGGPAFLAPYPTGIYQVPRRRHFRVRPQEEKQCRCQILLSDGQLVEMEVADVSVSGVGLRSRSVGPQRLPVGTWIAECHLDLGELGGLNLALQVVRHRKAWRGDEAHHHFGCHFGQMDAQAARWLQRVVFALELAGRE</sequence>
<dbReference type="KEGG" id="cbw:RR42_s1645"/>
<dbReference type="OrthoDB" id="8965747at2"/>
<name>A0A0C4YJM4_9BURK</name>
<evidence type="ECO:0000259" key="5">
    <source>
        <dbReference type="Pfam" id="PF07317"/>
    </source>
</evidence>
<feature type="domain" description="PilZ" evidence="4">
    <location>
        <begin position="129"/>
        <end position="240"/>
    </location>
</feature>
<evidence type="ECO:0000256" key="1">
    <source>
        <dbReference type="ARBA" id="ARBA00022636"/>
    </source>
</evidence>
<dbReference type="InterPro" id="IPR012349">
    <property type="entry name" value="Split_barrel_FMN-bd"/>
</dbReference>
<dbReference type="EMBL" id="CP010537">
    <property type="protein sequence ID" value="AJG23233.1"/>
    <property type="molecule type" value="Genomic_DNA"/>
</dbReference>
<keyword evidence="1" id="KW-0973">c-di-GMP</keyword>
<dbReference type="Pfam" id="PF07238">
    <property type="entry name" value="PilZ"/>
    <property type="match status" value="1"/>
</dbReference>
<dbReference type="Pfam" id="PF07317">
    <property type="entry name" value="PilZN"/>
    <property type="match status" value="1"/>
</dbReference>
<evidence type="ECO:0000259" key="4">
    <source>
        <dbReference type="Pfam" id="PF07238"/>
    </source>
</evidence>
<proteinExistence type="predicted"/>
<dbReference type="GO" id="GO:0035438">
    <property type="term" value="F:cyclic-di-GMP binding"/>
    <property type="evidence" value="ECO:0007669"/>
    <property type="project" value="InterPro"/>
</dbReference>
<dbReference type="STRING" id="68895.RR42_s1645"/>